<organism evidence="2 3">
    <name type="scientific">Planoprotostelium fungivorum</name>
    <dbReference type="NCBI Taxonomy" id="1890364"/>
    <lineage>
        <taxon>Eukaryota</taxon>
        <taxon>Amoebozoa</taxon>
        <taxon>Evosea</taxon>
        <taxon>Variosea</taxon>
        <taxon>Cavosteliida</taxon>
        <taxon>Cavosteliaceae</taxon>
        <taxon>Planoprotostelium</taxon>
    </lineage>
</organism>
<comment type="caution">
    <text evidence="2">The sequence shown here is derived from an EMBL/GenBank/DDBJ whole genome shotgun (WGS) entry which is preliminary data.</text>
</comment>
<gene>
    <name evidence="2" type="ORF">PROFUN_04546</name>
</gene>
<keyword evidence="3" id="KW-1185">Reference proteome</keyword>
<dbReference type="AlphaFoldDB" id="A0A2P6NBJ3"/>
<dbReference type="EMBL" id="MDYQ01000128">
    <property type="protein sequence ID" value="PRP81311.1"/>
    <property type="molecule type" value="Genomic_DNA"/>
</dbReference>
<dbReference type="InParanoid" id="A0A2P6NBJ3"/>
<evidence type="ECO:0000313" key="2">
    <source>
        <dbReference type="EMBL" id="PRP81311.1"/>
    </source>
</evidence>
<evidence type="ECO:0008006" key="4">
    <source>
        <dbReference type="Google" id="ProtNLM"/>
    </source>
</evidence>
<dbReference type="OrthoDB" id="2538135at2759"/>
<sequence length="336" mass="38804">MTNLCVDIPKRRELRPKDATRSVATPSHTLREISIQPAAIIETSTTDPSFPFQSTIHTSHSVNANPFSQSFSTQHNLPHLMNEEESRDRDVAEVLHKLSSPVSTETASSSPPPSRPPMFYEIDNYPYRNVSLEERRDCMKRAADLGWILSEADEDKLNIMFDVMMAKRDQILKFVNDEQISQMRREFQSQIRSLSEFSELSDTPCIVYDCHCSLQYANRAYRDFTGFSEETPIDPEKMTLFEMYKLTPGYDHHKMGLDGLQKGTERFVMLPVELRIYKNKHNFPTVKKKDREGNELHYINGTMSITAKRDMLNEPILYLAMFLPSPSALLQKHPIY</sequence>
<accession>A0A2P6NBJ3</accession>
<feature type="compositionally biased region" description="Low complexity" evidence="1">
    <location>
        <begin position="99"/>
        <end position="109"/>
    </location>
</feature>
<reference evidence="2 3" key="1">
    <citation type="journal article" date="2018" name="Genome Biol. Evol.">
        <title>Multiple Roots of Fruiting Body Formation in Amoebozoa.</title>
        <authorList>
            <person name="Hillmann F."/>
            <person name="Forbes G."/>
            <person name="Novohradska S."/>
            <person name="Ferling I."/>
            <person name="Riege K."/>
            <person name="Groth M."/>
            <person name="Westermann M."/>
            <person name="Marz M."/>
            <person name="Spaller T."/>
            <person name="Winckler T."/>
            <person name="Schaap P."/>
            <person name="Glockner G."/>
        </authorList>
    </citation>
    <scope>NUCLEOTIDE SEQUENCE [LARGE SCALE GENOMIC DNA]</scope>
    <source>
        <strain evidence="2 3">Jena</strain>
    </source>
</reference>
<feature type="region of interest" description="Disordered" evidence="1">
    <location>
        <begin position="98"/>
        <end position="117"/>
    </location>
</feature>
<proteinExistence type="predicted"/>
<evidence type="ECO:0000313" key="3">
    <source>
        <dbReference type="Proteomes" id="UP000241769"/>
    </source>
</evidence>
<protein>
    <recommendedName>
        <fullName evidence="4">PAS domain-containing protein</fullName>
    </recommendedName>
</protein>
<evidence type="ECO:0000256" key="1">
    <source>
        <dbReference type="SAM" id="MobiDB-lite"/>
    </source>
</evidence>
<name>A0A2P6NBJ3_9EUKA</name>
<dbReference type="Proteomes" id="UP000241769">
    <property type="component" value="Unassembled WGS sequence"/>
</dbReference>